<feature type="region of interest" description="Disordered" evidence="1">
    <location>
        <begin position="1"/>
        <end position="64"/>
    </location>
</feature>
<organism evidence="2 3">
    <name type="scientific">Acipenser oxyrinchus oxyrinchus</name>
    <dbReference type="NCBI Taxonomy" id="40147"/>
    <lineage>
        <taxon>Eukaryota</taxon>
        <taxon>Metazoa</taxon>
        <taxon>Chordata</taxon>
        <taxon>Craniata</taxon>
        <taxon>Vertebrata</taxon>
        <taxon>Euteleostomi</taxon>
        <taxon>Actinopterygii</taxon>
        <taxon>Chondrostei</taxon>
        <taxon>Acipenseriformes</taxon>
        <taxon>Acipenseridae</taxon>
        <taxon>Acipenser</taxon>
    </lineage>
</organism>
<keyword evidence="3" id="KW-1185">Reference proteome</keyword>
<proteinExistence type="predicted"/>
<evidence type="ECO:0000313" key="2">
    <source>
        <dbReference type="EMBL" id="KAK1146114.1"/>
    </source>
</evidence>
<dbReference type="AlphaFoldDB" id="A0AAD8FN60"/>
<dbReference type="Proteomes" id="UP001230051">
    <property type="component" value="Unassembled WGS sequence"/>
</dbReference>
<sequence length="95" mass="9535">MSLPPRAVPKSAAAAGSGPGTGLSPPSQLRALPTSVPVPGAPAAPQPPAAPQIPRGQQTLEDRIFPTQATVAAVFGVPRQPAPPYAAHELNKGHP</sequence>
<evidence type="ECO:0000313" key="3">
    <source>
        <dbReference type="Proteomes" id="UP001230051"/>
    </source>
</evidence>
<accession>A0AAD8FN60</accession>
<dbReference type="EMBL" id="JAGXEW010000137">
    <property type="protein sequence ID" value="KAK1146114.1"/>
    <property type="molecule type" value="Genomic_DNA"/>
</dbReference>
<protein>
    <submittedName>
        <fullName evidence="2">Uncharacterized protein</fullName>
    </submittedName>
</protein>
<name>A0AAD8FN60_ACIOX</name>
<evidence type="ECO:0000256" key="1">
    <source>
        <dbReference type="SAM" id="MobiDB-lite"/>
    </source>
</evidence>
<feature type="compositionally biased region" description="Low complexity" evidence="1">
    <location>
        <begin position="1"/>
        <end position="27"/>
    </location>
</feature>
<feature type="compositionally biased region" description="Pro residues" evidence="1">
    <location>
        <begin position="39"/>
        <end position="51"/>
    </location>
</feature>
<reference evidence="2" key="1">
    <citation type="submission" date="2022-02" db="EMBL/GenBank/DDBJ databases">
        <title>Atlantic sturgeon de novo genome assembly.</title>
        <authorList>
            <person name="Stock M."/>
            <person name="Klopp C."/>
            <person name="Guiguen Y."/>
            <person name="Cabau C."/>
            <person name="Parinello H."/>
            <person name="Santidrian Yebra-Pimentel E."/>
            <person name="Kuhl H."/>
            <person name="Dirks R.P."/>
            <person name="Guessner J."/>
            <person name="Wuertz S."/>
            <person name="Du K."/>
            <person name="Schartl M."/>
        </authorList>
    </citation>
    <scope>NUCLEOTIDE SEQUENCE</scope>
    <source>
        <strain evidence="2">STURGEONOMICS-FGT-2020</strain>
        <tissue evidence="2">Whole blood</tissue>
    </source>
</reference>
<comment type="caution">
    <text evidence="2">The sequence shown here is derived from an EMBL/GenBank/DDBJ whole genome shotgun (WGS) entry which is preliminary data.</text>
</comment>
<gene>
    <name evidence="2" type="ORF">AOXY_G36005</name>
</gene>